<name>A0A516EZI1_9BIVA</name>
<dbReference type="Pfam" id="PF00510">
    <property type="entry name" value="COX3"/>
    <property type="match status" value="1"/>
</dbReference>
<organism evidence="11">
    <name type="scientific">Lithophaga curta</name>
    <dbReference type="NCBI Taxonomy" id="2590090"/>
    <lineage>
        <taxon>Eukaryota</taxon>
        <taxon>Metazoa</taxon>
        <taxon>Spiralia</taxon>
        <taxon>Lophotrochozoa</taxon>
        <taxon>Mollusca</taxon>
        <taxon>Bivalvia</taxon>
        <taxon>Autobranchia</taxon>
        <taxon>Pteriomorphia</taxon>
        <taxon>Mytilida</taxon>
        <taxon>Mytiloidea</taxon>
        <taxon>Mytilidae</taxon>
        <taxon>Lithophaginae</taxon>
        <taxon>Lithophaga</taxon>
    </lineage>
</organism>
<keyword evidence="4 8" id="KW-0812">Transmembrane</keyword>
<accession>A0A516EZI1</accession>
<keyword evidence="6 9" id="KW-1133">Transmembrane helix</keyword>
<dbReference type="InterPro" id="IPR024791">
    <property type="entry name" value="Cyt_c/ubiquinol_Oxase_su3"/>
</dbReference>
<dbReference type="InterPro" id="IPR000298">
    <property type="entry name" value="Cyt_c_oxidase-like_su3"/>
</dbReference>
<dbReference type="GO" id="GO:0016020">
    <property type="term" value="C:membrane"/>
    <property type="evidence" value="ECO:0007669"/>
    <property type="project" value="UniProtKB-SubCell"/>
</dbReference>
<evidence type="ECO:0000256" key="7">
    <source>
        <dbReference type="ARBA" id="ARBA00023136"/>
    </source>
</evidence>
<dbReference type="PANTHER" id="PTHR11403:SF7">
    <property type="entry name" value="CYTOCHROME C OXIDASE SUBUNIT 3"/>
    <property type="match status" value="1"/>
</dbReference>
<dbReference type="GO" id="GO:0005739">
    <property type="term" value="C:mitochondrion"/>
    <property type="evidence" value="ECO:0007669"/>
    <property type="project" value="TreeGrafter"/>
</dbReference>
<feature type="transmembrane region" description="Helical" evidence="9">
    <location>
        <begin position="196"/>
        <end position="224"/>
    </location>
</feature>
<reference evidence="11" key="1">
    <citation type="journal article" date="2019" name="Mol. Phylogenet. Evol.">
        <title>A mitochondrial genome phylogeny of Mytilidae (Bivalvia: Mytilida).</title>
        <authorList>
            <person name="Lee Y."/>
            <person name="Kwak H."/>
            <person name="Shin J."/>
            <person name="Kim S.C."/>
            <person name="Kim T."/>
            <person name="Park J.K."/>
        </authorList>
    </citation>
    <scope>NUCLEOTIDE SEQUENCE</scope>
</reference>
<dbReference type="PROSITE" id="PS50253">
    <property type="entry name" value="COX3"/>
    <property type="match status" value="1"/>
</dbReference>
<evidence type="ECO:0000256" key="9">
    <source>
        <dbReference type="SAM" id="Phobius"/>
    </source>
</evidence>
<sequence length="266" mass="30302">MGRTPFYLVGPSPWPFCTASSVLGMAFGFVMWVWGKEGVLSGMGGIDLIMLGLLSLLLSLGQWWRDVSRESRVGFHTSYVEKAMWDGFILFLASEVMFFFSLFWALGHMSLAPDAGVNCVWPPIGIRTMKPWKVPLLGTVILLSSGATMKYAHLAVKVCSKKDMAVGLMLTMSYAIMFMCLQGFEYYWSSFTIMDSVFGGCFYILTGFHGMHVTFGFCFMSVMLCRVLRGHFTAKKHVVFKMCSWYWHFVDWVWVGLYVILYVWSF</sequence>
<evidence type="ECO:0000313" key="11">
    <source>
        <dbReference type="EMBL" id="QDO71909.1"/>
    </source>
</evidence>
<evidence type="ECO:0000256" key="3">
    <source>
        <dbReference type="ARBA" id="ARBA00015944"/>
    </source>
</evidence>
<evidence type="ECO:0000256" key="5">
    <source>
        <dbReference type="ARBA" id="ARBA00022967"/>
    </source>
</evidence>
<dbReference type="SUPFAM" id="SSF81452">
    <property type="entry name" value="Cytochrome c oxidase subunit III-like"/>
    <property type="match status" value="1"/>
</dbReference>
<keyword evidence="8 11" id="KW-0496">Mitochondrion</keyword>
<feature type="transmembrane region" description="Helical" evidence="9">
    <location>
        <begin position="12"/>
        <end position="34"/>
    </location>
</feature>
<feature type="transmembrane region" description="Helical" evidence="9">
    <location>
        <begin position="245"/>
        <end position="264"/>
    </location>
</feature>
<evidence type="ECO:0000256" key="4">
    <source>
        <dbReference type="ARBA" id="ARBA00022692"/>
    </source>
</evidence>
<dbReference type="GO" id="GO:0004129">
    <property type="term" value="F:cytochrome-c oxidase activity"/>
    <property type="evidence" value="ECO:0007669"/>
    <property type="project" value="InterPro"/>
</dbReference>
<comment type="subcellular location">
    <subcellularLocation>
        <location evidence="1">Membrane</location>
        <topology evidence="1">Multi-pass membrane protein</topology>
    </subcellularLocation>
</comment>
<gene>
    <name evidence="11" type="primary">cox3</name>
</gene>
<comment type="similarity">
    <text evidence="2 8">Belongs to the cytochrome c oxidase subunit 3 family.</text>
</comment>
<dbReference type="EMBL" id="MK721546">
    <property type="protein sequence ID" value="QDO71909.1"/>
    <property type="molecule type" value="Genomic_DNA"/>
</dbReference>
<keyword evidence="7 9" id="KW-0472">Membrane</keyword>
<dbReference type="InterPro" id="IPR013833">
    <property type="entry name" value="Cyt_c_oxidase_su3_a-hlx"/>
</dbReference>
<dbReference type="CDD" id="cd01665">
    <property type="entry name" value="Cyt_c_Oxidase_III"/>
    <property type="match status" value="1"/>
</dbReference>
<dbReference type="InterPro" id="IPR033945">
    <property type="entry name" value="Cyt_c_oxase_su3_dom"/>
</dbReference>
<dbReference type="InterPro" id="IPR035973">
    <property type="entry name" value="Cyt_c_oxidase_su3-like_sf"/>
</dbReference>
<feature type="transmembrane region" description="Helical" evidence="9">
    <location>
        <begin position="164"/>
        <end position="184"/>
    </location>
</feature>
<comment type="function">
    <text evidence="8">Component of the cytochrome c oxidase, the last enzyme in the mitochondrial electron transport chain which drives oxidative phosphorylation. The respiratory chain contains 3 multisubunit complexes succinate dehydrogenase (complex II, CII), ubiquinol-cytochrome c oxidoreductase (cytochrome b-c1 complex, complex III, CIII) and cytochrome c oxidase (complex IV, CIV), that cooperate to transfer electrons derived from NADH and succinate to molecular oxygen, creating an electrochemical gradient over the inner membrane that drives transmembrane transport and the ATP synthase. Cytochrome c oxidase is the component of the respiratory chain that catalyzes the reduction of oxygen to water. Electrons originating from reduced cytochrome c in the intermembrane space (IMS) are transferred via the dinuclear copper A center (CU(A)) of subunit 2 and heme A of subunit 1 to the active site in subunit 1, a binuclear center (BNC) formed by heme A3 and copper B (CU(B)). The BNC reduces molecular oxygen to 2 water molecules using 4 electrons from cytochrome c in the IMS and 4 protons from the mitochondrial matrix.</text>
</comment>
<feature type="domain" description="Heme-copper oxidase subunit III family profile" evidence="10">
    <location>
        <begin position="2"/>
        <end position="266"/>
    </location>
</feature>
<evidence type="ECO:0000256" key="2">
    <source>
        <dbReference type="ARBA" id="ARBA00010581"/>
    </source>
</evidence>
<feature type="transmembrane region" description="Helical" evidence="9">
    <location>
        <begin position="85"/>
        <end position="106"/>
    </location>
</feature>
<dbReference type="PANTHER" id="PTHR11403">
    <property type="entry name" value="CYTOCHROME C OXIDASE SUBUNIT III"/>
    <property type="match status" value="1"/>
</dbReference>
<dbReference type="Gene3D" id="1.20.120.80">
    <property type="entry name" value="Cytochrome c oxidase, subunit III, four-helix bundle"/>
    <property type="match status" value="1"/>
</dbReference>
<dbReference type="Gene3D" id="1.10.287.70">
    <property type="match status" value="1"/>
</dbReference>
<keyword evidence="5" id="KW-1278">Translocase</keyword>
<dbReference type="GO" id="GO:0006123">
    <property type="term" value="P:mitochondrial electron transport, cytochrome c to oxygen"/>
    <property type="evidence" value="ECO:0007669"/>
    <property type="project" value="TreeGrafter"/>
</dbReference>
<dbReference type="AlphaFoldDB" id="A0A516EZI1"/>
<evidence type="ECO:0000256" key="6">
    <source>
        <dbReference type="ARBA" id="ARBA00022989"/>
    </source>
</evidence>
<feature type="transmembrane region" description="Helical" evidence="9">
    <location>
        <begin position="40"/>
        <end position="64"/>
    </location>
</feature>
<protein>
    <recommendedName>
        <fullName evidence="3 8">Cytochrome c oxidase subunit 3</fullName>
    </recommendedName>
</protein>
<geneLocation type="mitochondrion" evidence="11"/>
<evidence type="ECO:0000259" key="10">
    <source>
        <dbReference type="PROSITE" id="PS50253"/>
    </source>
</evidence>
<evidence type="ECO:0000256" key="8">
    <source>
        <dbReference type="RuleBase" id="RU003375"/>
    </source>
</evidence>
<proteinExistence type="inferred from homology"/>
<evidence type="ECO:0000256" key="1">
    <source>
        <dbReference type="ARBA" id="ARBA00004141"/>
    </source>
</evidence>
<feature type="transmembrane region" description="Helical" evidence="9">
    <location>
        <begin position="132"/>
        <end position="152"/>
    </location>
</feature>